<feature type="non-terminal residue" evidence="3">
    <location>
        <position position="1"/>
    </location>
</feature>
<dbReference type="EMBL" id="NCKU01003221">
    <property type="protein sequence ID" value="RWS07938.1"/>
    <property type="molecule type" value="Genomic_DNA"/>
</dbReference>
<proteinExistence type="predicted"/>
<dbReference type="OrthoDB" id="6110560at2759"/>
<keyword evidence="4" id="KW-1185">Reference proteome</keyword>
<comment type="caution">
    <text evidence="3">The sequence shown here is derived from an EMBL/GenBank/DDBJ whole genome shotgun (WGS) entry which is preliminary data.</text>
</comment>
<dbReference type="PANTHER" id="PTHR33562">
    <property type="entry name" value="ATILLA, ISOFORM B-RELATED-RELATED"/>
    <property type="match status" value="1"/>
</dbReference>
<evidence type="ECO:0000256" key="2">
    <source>
        <dbReference type="ARBA" id="ARBA00023180"/>
    </source>
</evidence>
<dbReference type="AlphaFoldDB" id="A0A443QY55"/>
<evidence type="ECO:0000256" key="1">
    <source>
        <dbReference type="ARBA" id="ARBA00022729"/>
    </source>
</evidence>
<dbReference type="GO" id="GO:0030431">
    <property type="term" value="P:sleep"/>
    <property type="evidence" value="ECO:0007669"/>
    <property type="project" value="InterPro"/>
</dbReference>
<evidence type="ECO:0000313" key="3">
    <source>
        <dbReference type="EMBL" id="RWS07938.1"/>
    </source>
</evidence>
<dbReference type="InterPro" id="IPR050975">
    <property type="entry name" value="Sleep_regulator"/>
</dbReference>
<organism evidence="3 4">
    <name type="scientific">Dinothrombium tinctorium</name>
    <dbReference type="NCBI Taxonomy" id="1965070"/>
    <lineage>
        <taxon>Eukaryota</taxon>
        <taxon>Metazoa</taxon>
        <taxon>Ecdysozoa</taxon>
        <taxon>Arthropoda</taxon>
        <taxon>Chelicerata</taxon>
        <taxon>Arachnida</taxon>
        <taxon>Acari</taxon>
        <taxon>Acariformes</taxon>
        <taxon>Trombidiformes</taxon>
        <taxon>Prostigmata</taxon>
        <taxon>Anystina</taxon>
        <taxon>Parasitengona</taxon>
        <taxon>Trombidioidea</taxon>
        <taxon>Trombidiidae</taxon>
        <taxon>Dinothrombium</taxon>
    </lineage>
</organism>
<name>A0A443QY55_9ACAR</name>
<keyword evidence="1" id="KW-0732">Signal</keyword>
<accession>A0A443QY55</accession>
<sequence>CWECNSKLDPKCSDPFDNRSVPLFDCQPKEINGKLWEARLCRKIRQKINGEWRTIRGCAYLGEPGEGTGNENHCLIVEGIYSAILTI</sequence>
<evidence type="ECO:0000313" key="4">
    <source>
        <dbReference type="Proteomes" id="UP000285301"/>
    </source>
</evidence>
<dbReference type="InterPro" id="IPR031424">
    <property type="entry name" value="QVR-like"/>
</dbReference>
<dbReference type="Proteomes" id="UP000285301">
    <property type="component" value="Unassembled WGS sequence"/>
</dbReference>
<reference evidence="3 4" key="1">
    <citation type="journal article" date="2018" name="Gigascience">
        <title>Genomes of trombidid mites reveal novel predicted allergens and laterally-transferred genes associated with secondary metabolism.</title>
        <authorList>
            <person name="Dong X."/>
            <person name="Chaisiri K."/>
            <person name="Xia D."/>
            <person name="Armstrong S.D."/>
            <person name="Fang Y."/>
            <person name="Donnelly M.J."/>
            <person name="Kadowaki T."/>
            <person name="McGarry J.W."/>
            <person name="Darby A.C."/>
            <person name="Makepeace B.L."/>
        </authorList>
    </citation>
    <scope>NUCLEOTIDE SEQUENCE [LARGE SCALE GENOMIC DNA]</scope>
    <source>
        <strain evidence="3">UoL-WK</strain>
    </source>
</reference>
<dbReference type="STRING" id="1965070.A0A443QY55"/>
<keyword evidence="2" id="KW-0325">Glycoprotein</keyword>
<protein>
    <submittedName>
        <fullName evidence="3">Uncharacterized protein</fullName>
    </submittedName>
</protein>
<dbReference type="GO" id="GO:0032222">
    <property type="term" value="P:regulation of synaptic transmission, cholinergic"/>
    <property type="evidence" value="ECO:0007669"/>
    <property type="project" value="InterPro"/>
</dbReference>
<dbReference type="PANTHER" id="PTHR33562:SF2">
    <property type="entry name" value="PROTEIN QUIVER"/>
    <property type="match status" value="1"/>
</dbReference>
<gene>
    <name evidence="3" type="ORF">B4U79_03726</name>
</gene>
<dbReference type="Pfam" id="PF17064">
    <property type="entry name" value="QVR"/>
    <property type="match status" value="1"/>
</dbReference>